<evidence type="ECO:0000313" key="3">
    <source>
        <dbReference type="Proteomes" id="UP001596337"/>
    </source>
</evidence>
<name>A0ABW2C8L6_9PSEU</name>
<keyword evidence="3" id="KW-1185">Reference proteome</keyword>
<gene>
    <name evidence="2" type="ORF">ACFQGD_31755</name>
</gene>
<feature type="region of interest" description="Disordered" evidence="1">
    <location>
        <begin position="1"/>
        <end position="25"/>
    </location>
</feature>
<accession>A0ABW2C8L6</accession>
<reference evidence="3" key="1">
    <citation type="journal article" date="2019" name="Int. J. Syst. Evol. Microbiol.">
        <title>The Global Catalogue of Microorganisms (GCM) 10K type strain sequencing project: providing services to taxonomists for standard genome sequencing and annotation.</title>
        <authorList>
            <consortium name="The Broad Institute Genomics Platform"/>
            <consortium name="The Broad Institute Genome Sequencing Center for Infectious Disease"/>
            <person name="Wu L."/>
            <person name="Ma J."/>
        </authorList>
    </citation>
    <scope>NUCLEOTIDE SEQUENCE [LARGE SCALE GENOMIC DNA]</scope>
    <source>
        <strain evidence="3">KCTC 32255</strain>
    </source>
</reference>
<sequence>MPTPEQPSDDGRHLRAVPDESQQDDIDLDAMRKQLEEAGAPAELLNSLDGVTDPDDFLQRIAEAMPEPDTTPDAVIEGFADLLTPETSPLEAELAGADFLGMVRRAAPDVDVTRELLSDLIASAEKSAEPHGLAMLRAVAAAGAPGVREAANESAAKLSSAGVAEPPWLERLGKPEFDRAFGYRDDDGGQEAIATVFHYDNAEHAVVVLIDHGMGGGVKDVFFSDQTDVIRGEYERASEAMGIELREHGREQAHHILASALEQPSCAEHSEQVDDVLDYRDLLRRRVETLATA</sequence>
<dbReference type="EMBL" id="JBHSXX010000001">
    <property type="protein sequence ID" value="MFC6871706.1"/>
    <property type="molecule type" value="Genomic_DNA"/>
</dbReference>
<feature type="compositionally biased region" description="Basic and acidic residues" evidence="1">
    <location>
        <begin position="9"/>
        <end position="18"/>
    </location>
</feature>
<dbReference type="Proteomes" id="UP001596337">
    <property type="component" value="Unassembled WGS sequence"/>
</dbReference>
<comment type="caution">
    <text evidence="2">The sequence shown here is derived from an EMBL/GenBank/DDBJ whole genome shotgun (WGS) entry which is preliminary data.</text>
</comment>
<organism evidence="2 3">
    <name type="scientific">Haloechinothrix salitolerans</name>
    <dbReference type="NCBI Taxonomy" id="926830"/>
    <lineage>
        <taxon>Bacteria</taxon>
        <taxon>Bacillati</taxon>
        <taxon>Actinomycetota</taxon>
        <taxon>Actinomycetes</taxon>
        <taxon>Pseudonocardiales</taxon>
        <taxon>Pseudonocardiaceae</taxon>
        <taxon>Haloechinothrix</taxon>
    </lineage>
</organism>
<evidence type="ECO:0000256" key="1">
    <source>
        <dbReference type="SAM" id="MobiDB-lite"/>
    </source>
</evidence>
<proteinExistence type="predicted"/>
<protein>
    <submittedName>
        <fullName evidence="2">Uncharacterized protein</fullName>
    </submittedName>
</protein>
<dbReference type="RefSeq" id="WP_345391761.1">
    <property type="nucleotide sequence ID" value="NZ_BAABLA010000007.1"/>
</dbReference>
<evidence type="ECO:0000313" key="2">
    <source>
        <dbReference type="EMBL" id="MFC6871706.1"/>
    </source>
</evidence>